<comment type="catalytic activity">
    <reaction evidence="14 15">
        <text>tRNA(Phe) + L-phenylalanine + ATP = L-phenylalanyl-tRNA(Phe) + AMP + diphosphate + H(+)</text>
        <dbReference type="Rhea" id="RHEA:19413"/>
        <dbReference type="Rhea" id="RHEA-COMP:9668"/>
        <dbReference type="Rhea" id="RHEA-COMP:9699"/>
        <dbReference type="ChEBI" id="CHEBI:15378"/>
        <dbReference type="ChEBI" id="CHEBI:30616"/>
        <dbReference type="ChEBI" id="CHEBI:33019"/>
        <dbReference type="ChEBI" id="CHEBI:58095"/>
        <dbReference type="ChEBI" id="CHEBI:78442"/>
        <dbReference type="ChEBI" id="CHEBI:78531"/>
        <dbReference type="ChEBI" id="CHEBI:456215"/>
        <dbReference type="EC" id="6.1.1.20"/>
    </reaction>
</comment>
<keyword evidence="11 16" id="KW-0694">RNA-binding</keyword>
<evidence type="ECO:0000256" key="1">
    <source>
        <dbReference type="ARBA" id="ARBA00004496"/>
    </source>
</evidence>
<dbReference type="Pfam" id="PF01588">
    <property type="entry name" value="tRNA_bind"/>
    <property type="match status" value="1"/>
</dbReference>
<dbReference type="SMART" id="SM00874">
    <property type="entry name" value="B5"/>
    <property type="match status" value="1"/>
</dbReference>
<dbReference type="InterPro" id="IPR005146">
    <property type="entry name" value="B3/B4_tRNA-bd"/>
</dbReference>
<evidence type="ECO:0000256" key="3">
    <source>
        <dbReference type="ARBA" id="ARBA00011209"/>
    </source>
</evidence>
<evidence type="ECO:0000259" key="17">
    <source>
        <dbReference type="PROSITE" id="PS50886"/>
    </source>
</evidence>
<dbReference type="InterPro" id="IPR036690">
    <property type="entry name" value="Fdx_antiC-bd_sf"/>
</dbReference>
<dbReference type="Proteomes" id="UP001225378">
    <property type="component" value="Chromosome"/>
</dbReference>
<evidence type="ECO:0000256" key="12">
    <source>
        <dbReference type="ARBA" id="ARBA00022917"/>
    </source>
</evidence>
<dbReference type="FunFam" id="2.40.50.140:FF:000045">
    <property type="entry name" value="Phenylalanine--tRNA ligase beta subunit"/>
    <property type="match status" value="1"/>
</dbReference>
<evidence type="ECO:0000256" key="6">
    <source>
        <dbReference type="ARBA" id="ARBA00022598"/>
    </source>
</evidence>
<gene>
    <name evidence="15 20" type="primary">pheT</name>
    <name evidence="20" type="ORF">Q9L42_016485</name>
</gene>
<evidence type="ECO:0000259" key="18">
    <source>
        <dbReference type="PROSITE" id="PS51447"/>
    </source>
</evidence>
<keyword evidence="10 15" id="KW-0460">Magnesium</keyword>
<dbReference type="AlphaFoldDB" id="A0AAU7NSG7"/>
<dbReference type="Gene3D" id="3.50.40.10">
    <property type="entry name" value="Phenylalanyl-trna Synthetase, Chain B, domain 3"/>
    <property type="match status" value="1"/>
</dbReference>
<dbReference type="CDD" id="cd00769">
    <property type="entry name" value="PheRS_beta_core"/>
    <property type="match status" value="1"/>
</dbReference>
<keyword evidence="13 15" id="KW-0030">Aminoacyl-tRNA synthetase</keyword>
<dbReference type="PANTHER" id="PTHR10947">
    <property type="entry name" value="PHENYLALANYL-TRNA SYNTHETASE BETA CHAIN AND LEUCINE-RICH REPEAT-CONTAINING PROTEIN 47"/>
    <property type="match status" value="1"/>
</dbReference>
<proteinExistence type="inferred from homology"/>
<sequence>MQISEAWLRELVNPPVDSDQLVAQLTMAGLEVDSVEPAAAQFSKVVVAQVVSLEQHSNADKLRVCQVDVGEAEPIQIVCGASNVKAGSKFPAALVGAVLPGDFKIKKSKLRGELSFGMLCSEKELGLAADADGLMELSDSAPVGADIREYLALDDTIIEIDLTPNRADCLSVEGVAREVSVLNKTPWTAVEFAPVEISHQERLEVKVEAPEACPRYLGRLIKNVDPQAETPMWMQEKLRRSGIRSLGPLIDVTNYVLLELGQPLHAFDAAKLHGAIVVRKSQQGEALNLLNEQTIKLDGEALVIADQQQALALAGVMGGNDSAVGDDTQDIFLECAYFSPISIAGKARQFGLHTDSSHRFERGVDFTLQQRAIERATQLIVEISGGSVGPIIEVSSDEHLPQREAVKLRRQRIEKMLGIDIAEQEVSAIFEGLDMQVDAVADGWEITPPGCRFDIAIEADLIEEIARIYGYNNLPNSSLLMRSELGKAPEAVLPQDRAKDLLVDRGYQEAITYSFVDEEIQRIIAPDDEFIRLQNPISSELSVMRTTLWCGLLNAALYNTKRQQSRVRLFESGLSFVNKAGETVQQPMLAGLALGGVHAEQWGEKIRKVDFFDVKADLEALFSLTGSVISYQAEKHPALHPGQSARLYNTRGDAIGWLGMLHPTLEKQLGFDTQVFLFELDLNKVLEKQIPVFKSMSRFPSVRRDLAVIVEENVSAADIIASIENCQEQAIQAVRIFDVYRGQGVDQGCKSVALSLVLQDFSQTLTDSEIDAIFSRVLQTLTTDLSAKLRD</sequence>
<evidence type="ECO:0000256" key="4">
    <source>
        <dbReference type="ARBA" id="ARBA00022490"/>
    </source>
</evidence>
<dbReference type="Pfam" id="PF03483">
    <property type="entry name" value="B3_4"/>
    <property type="match status" value="1"/>
</dbReference>
<feature type="binding site" evidence="15">
    <location>
        <position position="463"/>
    </location>
    <ligand>
        <name>Mg(2+)</name>
        <dbReference type="ChEBI" id="CHEBI:18420"/>
        <note>shared with alpha subunit</note>
    </ligand>
</feature>
<evidence type="ECO:0000256" key="5">
    <source>
        <dbReference type="ARBA" id="ARBA00022555"/>
    </source>
</evidence>
<keyword evidence="21" id="KW-1185">Reference proteome</keyword>
<dbReference type="RefSeq" id="WP_305907326.1">
    <property type="nucleotide sequence ID" value="NZ_CP157743.1"/>
</dbReference>
<dbReference type="SUPFAM" id="SSF55681">
    <property type="entry name" value="Class II aaRS and biotin synthetases"/>
    <property type="match status" value="1"/>
</dbReference>
<dbReference type="Pfam" id="PF17759">
    <property type="entry name" value="tRNA_synthFbeta"/>
    <property type="match status" value="1"/>
</dbReference>
<dbReference type="Pfam" id="PF03484">
    <property type="entry name" value="B5"/>
    <property type="match status" value="1"/>
</dbReference>
<comment type="subunit">
    <text evidence="3 15">Tetramer of two alpha and two beta subunits.</text>
</comment>
<evidence type="ECO:0000313" key="20">
    <source>
        <dbReference type="EMBL" id="XBS19936.1"/>
    </source>
</evidence>
<feature type="binding site" evidence="15">
    <location>
        <position position="464"/>
    </location>
    <ligand>
        <name>Mg(2+)</name>
        <dbReference type="ChEBI" id="CHEBI:18420"/>
        <note>shared with alpha subunit</note>
    </ligand>
</feature>
<accession>A0AAU7NSG7</accession>
<dbReference type="InterPro" id="IPR045864">
    <property type="entry name" value="aa-tRNA-synth_II/BPL/LPL"/>
</dbReference>
<protein>
    <recommendedName>
        <fullName evidence="15">Phenylalanine--tRNA ligase beta subunit</fullName>
        <ecNumber evidence="15">6.1.1.20</ecNumber>
    </recommendedName>
    <alternativeName>
        <fullName evidence="15">Phenylalanyl-tRNA synthetase beta subunit</fullName>
        <shortName evidence="15">PheRS</shortName>
    </alternativeName>
</protein>
<dbReference type="InterPro" id="IPR041616">
    <property type="entry name" value="PheRS_beta_core"/>
</dbReference>
<dbReference type="EC" id="6.1.1.20" evidence="15"/>
<dbReference type="FunFam" id="3.30.56.10:FF:000002">
    <property type="entry name" value="Phenylalanine--tRNA ligase beta subunit"/>
    <property type="match status" value="1"/>
</dbReference>
<dbReference type="Gene3D" id="3.30.930.10">
    <property type="entry name" value="Bira Bifunctional Protein, Domain 2"/>
    <property type="match status" value="1"/>
</dbReference>
<name>A0AAU7NSG7_9GAMM</name>
<dbReference type="FunFam" id="3.30.930.10:FF:000022">
    <property type="entry name" value="Phenylalanine--tRNA ligase beta subunit"/>
    <property type="match status" value="1"/>
</dbReference>
<dbReference type="FunFam" id="3.30.70.380:FF:000001">
    <property type="entry name" value="Phenylalanine--tRNA ligase beta subunit"/>
    <property type="match status" value="1"/>
</dbReference>
<evidence type="ECO:0000256" key="7">
    <source>
        <dbReference type="ARBA" id="ARBA00022723"/>
    </source>
</evidence>
<dbReference type="InterPro" id="IPR005147">
    <property type="entry name" value="tRNA_synthase_B5-dom"/>
</dbReference>
<evidence type="ECO:0000256" key="2">
    <source>
        <dbReference type="ARBA" id="ARBA00008653"/>
    </source>
</evidence>
<dbReference type="PROSITE" id="PS51483">
    <property type="entry name" value="B5"/>
    <property type="match status" value="1"/>
</dbReference>
<dbReference type="Gene3D" id="3.30.70.380">
    <property type="entry name" value="Ferrodoxin-fold anticodon-binding domain"/>
    <property type="match status" value="1"/>
</dbReference>
<comment type="cofactor">
    <cofactor evidence="15">
        <name>Mg(2+)</name>
        <dbReference type="ChEBI" id="CHEBI:18420"/>
    </cofactor>
    <text evidence="15">Binds 2 magnesium ions per tetramer.</text>
</comment>
<evidence type="ECO:0000313" key="21">
    <source>
        <dbReference type="Proteomes" id="UP001225378"/>
    </source>
</evidence>
<dbReference type="SUPFAM" id="SSF54991">
    <property type="entry name" value="Anticodon-binding domain of PheRS"/>
    <property type="match status" value="1"/>
</dbReference>
<dbReference type="FunFam" id="3.50.40.10:FF:000001">
    <property type="entry name" value="Phenylalanine--tRNA ligase beta subunit"/>
    <property type="match status" value="1"/>
</dbReference>
<keyword evidence="4 15" id="KW-0963">Cytoplasm</keyword>
<dbReference type="InterPro" id="IPR045060">
    <property type="entry name" value="Phe-tRNA-ligase_IIc_bsu"/>
</dbReference>
<dbReference type="PROSITE" id="PS51447">
    <property type="entry name" value="FDX_ACB"/>
    <property type="match status" value="1"/>
</dbReference>
<dbReference type="Gene3D" id="3.30.56.10">
    <property type="match status" value="2"/>
</dbReference>
<reference evidence="20 21" key="1">
    <citation type="journal article" date="2024" name="Microbiology">
        <title>Methylomarinum rosea sp. nov., a novel halophilic methanotrophic bacterium from the hypersaline Lake Elton.</title>
        <authorList>
            <person name="Suleimanov R.Z."/>
            <person name="Oshkin I.Y."/>
            <person name="Danilova O.V."/>
            <person name="Suzina N.E."/>
            <person name="Dedysh S.N."/>
        </authorList>
    </citation>
    <scope>NUCLEOTIDE SEQUENCE [LARGE SCALE GENOMIC DNA]</scope>
    <source>
        <strain evidence="20 21">Ch1-1</strain>
    </source>
</reference>
<feature type="binding site" evidence="15">
    <location>
        <position position="460"/>
    </location>
    <ligand>
        <name>Mg(2+)</name>
        <dbReference type="ChEBI" id="CHEBI:18420"/>
        <note>shared with alpha subunit</note>
    </ligand>
</feature>
<keyword evidence="5 16" id="KW-0820">tRNA-binding</keyword>
<dbReference type="GO" id="GO:0004826">
    <property type="term" value="F:phenylalanine-tRNA ligase activity"/>
    <property type="evidence" value="ECO:0007669"/>
    <property type="project" value="UniProtKB-UniRule"/>
</dbReference>
<dbReference type="SMART" id="SM00896">
    <property type="entry name" value="FDX-ACB"/>
    <property type="match status" value="1"/>
</dbReference>
<dbReference type="NCBIfam" id="NF045760">
    <property type="entry name" value="YtpR"/>
    <property type="match status" value="1"/>
</dbReference>
<evidence type="ECO:0000256" key="11">
    <source>
        <dbReference type="ARBA" id="ARBA00022884"/>
    </source>
</evidence>
<feature type="domain" description="FDX-ACB" evidence="18">
    <location>
        <begin position="697"/>
        <end position="790"/>
    </location>
</feature>
<keyword evidence="6 15" id="KW-0436">Ligase</keyword>
<keyword evidence="12 15" id="KW-0648">Protein biosynthesis</keyword>
<dbReference type="InterPro" id="IPR005121">
    <property type="entry name" value="Fdx_antiC-bd"/>
</dbReference>
<keyword evidence="7 15" id="KW-0479">Metal-binding</keyword>
<dbReference type="InterPro" id="IPR020825">
    <property type="entry name" value="Phe-tRNA_synthase-like_B3/B4"/>
</dbReference>
<evidence type="ECO:0000256" key="14">
    <source>
        <dbReference type="ARBA" id="ARBA00049255"/>
    </source>
</evidence>
<feature type="binding site" evidence="15">
    <location>
        <position position="454"/>
    </location>
    <ligand>
        <name>Mg(2+)</name>
        <dbReference type="ChEBI" id="CHEBI:18420"/>
        <note>shared with alpha subunit</note>
    </ligand>
</feature>
<evidence type="ECO:0000256" key="16">
    <source>
        <dbReference type="PROSITE-ProRule" id="PRU00209"/>
    </source>
</evidence>
<dbReference type="GO" id="GO:0000049">
    <property type="term" value="F:tRNA binding"/>
    <property type="evidence" value="ECO:0007669"/>
    <property type="project" value="UniProtKB-UniRule"/>
</dbReference>
<dbReference type="InterPro" id="IPR012340">
    <property type="entry name" value="NA-bd_OB-fold"/>
</dbReference>
<dbReference type="SUPFAM" id="SSF46955">
    <property type="entry name" value="Putative DNA-binding domain"/>
    <property type="match status" value="1"/>
</dbReference>
<comment type="similarity">
    <text evidence="2 15">Belongs to the phenylalanyl-tRNA synthetase beta subunit family. Type 1 subfamily.</text>
</comment>
<keyword evidence="8 15" id="KW-0547">Nucleotide-binding</keyword>
<dbReference type="HAMAP" id="MF_00283">
    <property type="entry name" value="Phe_tRNA_synth_beta1"/>
    <property type="match status" value="1"/>
</dbReference>
<dbReference type="InterPro" id="IPR004532">
    <property type="entry name" value="Phe-tRNA-ligase_IIc_bsu_bact"/>
</dbReference>
<dbReference type="PANTHER" id="PTHR10947:SF0">
    <property type="entry name" value="PHENYLALANINE--TRNA LIGASE BETA SUBUNIT"/>
    <property type="match status" value="1"/>
</dbReference>
<evidence type="ECO:0000256" key="10">
    <source>
        <dbReference type="ARBA" id="ARBA00022842"/>
    </source>
</evidence>
<evidence type="ECO:0000256" key="15">
    <source>
        <dbReference type="HAMAP-Rule" id="MF_00283"/>
    </source>
</evidence>
<dbReference type="EMBL" id="CP157743">
    <property type="protein sequence ID" value="XBS19936.1"/>
    <property type="molecule type" value="Genomic_DNA"/>
</dbReference>
<evidence type="ECO:0000256" key="9">
    <source>
        <dbReference type="ARBA" id="ARBA00022840"/>
    </source>
</evidence>
<feature type="domain" description="TRNA-binding" evidence="17">
    <location>
        <begin position="39"/>
        <end position="148"/>
    </location>
</feature>
<dbReference type="GO" id="GO:0009328">
    <property type="term" value="C:phenylalanine-tRNA ligase complex"/>
    <property type="evidence" value="ECO:0007669"/>
    <property type="project" value="TreeGrafter"/>
</dbReference>
<dbReference type="SUPFAM" id="SSF50249">
    <property type="entry name" value="Nucleic acid-binding proteins"/>
    <property type="match status" value="1"/>
</dbReference>
<feature type="domain" description="B5" evidence="19">
    <location>
        <begin position="401"/>
        <end position="476"/>
    </location>
</feature>
<dbReference type="CDD" id="cd02796">
    <property type="entry name" value="tRNA_bind_bactPheRS"/>
    <property type="match status" value="1"/>
</dbReference>
<dbReference type="GO" id="GO:0000287">
    <property type="term" value="F:magnesium ion binding"/>
    <property type="evidence" value="ECO:0007669"/>
    <property type="project" value="UniProtKB-UniRule"/>
</dbReference>
<dbReference type="PROSITE" id="PS50886">
    <property type="entry name" value="TRBD"/>
    <property type="match status" value="1"/>
</dbReference>
<dbReference type="NCBIfam" id="TIGR00472">
    <property type="entry name" value="pheT_bact"/>
    <property type="match status" value="1"/>
</dbReference>
<comment type="subcellular location">
    <subcellularLocation>
        <location evidence="1 15">Cytoplasm</location>
    </subcellularLocation>
</comment>
<dbReference type="SUPFAM" id="SSF56037">
    <property type="entry name" value="PheT/TilS domain"/>
    <property type="match status" value="1"/>
</dbReference>
<dbReference type="GO" id="GO:0005524">
    <property type="term" value="F:ATP binding"/>
    <property type="evidence" value="ECO:0007669"/>
    <property type="project" value="UniProtKB-UniRule"/>
</dbReference>
<evidence type="ECO:0000256" key="8">
    <source>
        <dbReference type="ARBA" id="ARBA00022741"/>
    </source>
</evidence>
<dbReference type="SMART" id="SM00873">
    <property type="entry name" value="B3_4"/>
    <property type="match status" value="1"/>
</dbReference>
<keyword evidence="9 15" id="KW-0067">ATP-binding</keyword>
<dbReference type="InterPro" id="IPR002547">
    <property type="entry name" value="tRNA-bd_dom"/>
</dbReference>
<evidence type="ECO:0000259" key="19">
    <source>
        <dbReference type="PROSITE" id="PS51483"/>
    </source>
</evidence>
<organism evidence="20 21">
    <name type="scientific">Methylomarinum roseum</name>
    <dbReference type="NCBI Taxonomy" id="3067653"/>
    <lineage>
        <taxon>Bacteria</taxon>
        <taxon>Pseudomonadati</taxon>
        <taxon>Pseudomonadota</taxon>
        <taxon>Gammaproteobacteria</taxon>
        <taxon>Methylococcales</taxon>
        <taxon>Methylococcaceae</taxon>
        <taxon>Methylomarinum</taxon>
    </lineage>
</organism>
<dbReference type="InterPro" id="IPR033714">
    <property type="entry name" value="tRNA_bind_bactPheRS"/>
</dbReference>
<evidence type="ECO:0000256" key="13">
    <source>
        <dbReference type="ARBA" id="ARBA00023146"/>
    </source>
</evidence>
<dbReference type="KEGG" id="mech:Q9L42_016485"/>
<dbReference type="Pfam" id="PF03147">
    <property type="entry name" value="FDX-ACB"/>
    <property type="match status" value="1"/>
</dbReference>
<dbReference type="Gene3D" id="2.40.50.140">
    <property type="entry name" value="Nucleic acid-binding proteins"/>
    <property type="match status" value="1"/>
</dbReference>
<dbReference type="GO" id="GO:0006432">
    <property type="term" value="P:phenylalanyl-tRNA aminoacylation"/>
    <property type="evidence" value="ECO:0007669"/>
    <property type="project" value="UniProtKB-UniRule"/>
</dbReference>
<dbReference type="InterPro" id="IPR009061">
    <property type="entry name" value="DNA-bd_dom_put_sf"/>
</dbReference>